<keyword evidence="4" id="KW-1185">Reference proteome</keyword>
<comment type="caution">
    <text evidence="3">The sequence shown here is derived from an EMBL/GenBank/DDBJ whole genome shotgun (WGS) entry which is preliminary data.</text>
</comment>
<organism evidence="3 4">
    <name type="scientific">Wickerhamiella sorbophila</name>
    <dbReference type="NCBI Taxonomy" id="45607"/>
    <lineage>
        <taxon>Eukaryota</taxon>
        <taxon>Fungi</taxon>
        <taxon>Dikarya</taxon>
        <taxon>Ascomycota</taxon>
        <taxon>Saccharomycotina</taxon>
        <taxon>Dipodascomycetes</taxon>
        <taxon>Dipodascales</taxon>
        <taxon>Trichomonascaceae</taxon>
        <taxon>Wickerhamiella</taxon>
    </lineage>
</organism>
<dbReference type="PANTHER" id="PTHR13950">
    <property type="entry name" value="RABCONNECTIN-RELATED"/>
    <property type="match status" value="1"/>
</dbReference>
<sequence length="1174" mass="131758">MALRFLPGDPNKGYSTIDTREWDGIRLLAYCSGNNLIIIENETHLIQTIYLPSDGRAVAIDASSGHIAVAYDSVVHIYQPIKSFNDPVRWELYFEILENDFVDAISWGAGDLLVGSDRLSLWRNATKTLLLQERMPQRIRFCTFSPDARLICTFGLEDSLPKIWERNSFDSENITLDFDYIMHPADVVSATWRDSESPELNVLYTFAKDGVLRIWAPTQAGPFGLWSSIYCGEVSPAVVNNTRLPPDLLGAGHDALTDLVLVWNANSLAAYTIDNVGGLRRDRLAKVTTVVENAQLNIARLENFGFDAGEAQLMVVGVDTETRVLVHEFSGGLYLMAIDNKQLSSAVPGRSISASILSSFTGHQKSIQKISRSSRGDRLFSQSRFSENWVWEAFPLRDGTTLITKSKVDTSQGQILWSVVREKTLLALTARELTMWDIRSPTAKPVASIDVQDAEKCLNLFLLPSNGAEDRYIGVFAKYIQSWLYKDGAFEDCGQSALEDLQGEIRNAASIDPVQVFETDQLENGLITITDSNWVQCWNGELQGNKLFFHESSRFKLEGEDPVVRVQMSTNKKLAIAQRKRLQVFDSVHHIVDMDNEVESEEEIHDLDWTTTSTEDNLLGVGFSQKVVIYCQQRYDYSKELDAWMPIRVIDISAYTTHNIGDSIWLKDGTFVIGAGNQLFIQDCHVDMKDQTMRQVLQVRNTISAVESASTIYDISAVLNGPLALYHPQLLIQTIYVDRLDIVSAVLVKLLHQLKFGEVESLLGFDMMDLLHKDPSVVEKFTSDVAGELEEMLAKVSLPYLTRHQQITLLGVIQSVDMILNKLDGIDVFGIKFLLGHQMFLTHKSSQAAMTMRDFVWAWLSESKAVLLNEVLKLETLSWELLRKAGVPYWVDHSMLVEITENLARQIYSTTRDPVLTSLYYLALRKKTVLQGLWRVAVGHPEQQKTVKLLNHDYTEPARKTTALKNAYALLSKRRYEYAAALFLLGDSVENACGVIVRHMKDPALAVLVARVYSGDNGDGMVSLVEKHLLSGSEETNDRWTAAWAYHIIGQKVEAVKSSMFVDLVAEPTKVVRQMEDPVLTVLYRSICGNTPVPTRSELEFLKKAAFIYTRMGCELVAANMMCYWTFQRAASPEPTPGAETQAIAPPEPEPEAKQPPPQAMAAEPDMSAFDFGF</sequence>
<dbReference type="OrthoDB" id="342131at2759"/>
<dbReference type="EMBL" id="NDIQ01000022">
    <property type="protein sequence ID" value="PRT56462.1"/>
    <property type="molecule type" value="Genomic_DNA"/>
</dbReference>
<dbReference type="InterPro" id="IPR015943">
    <property type="entry name" value="WD40/YVTN_repeat-like_dom_sf"/>
</dbReference>
<dbReference type="Proteomes" id="UP000238350">
    <property type="component" value="Unassembled WGS sequence"/>
</dbReference>
<dbReference type="Pfam" id="PF12234">
    <property type="entry name" value="Rav1p_C"/>
    <property type="match status" value="1"/>
</dbReference>
<dbReference type="RefSeq" id="XP_024666407.1">
    <property type="nucleotide sequence ID" value="XM_024810639.1"/>
</dbReference>
<dbReference type="AlphaFoldDB" id="A0A2T0FN93"/>
<dbReference type="Gene3D" id="2.130.10.10">
    <property type="entry name" value="YVTN repeat-like/Quinoprotein amine dehydrogenase"/>
    <property type="match status" value="1"/>
</dbReference>
<dbReference type="GeneID" id="36517830"/>
<protein>
    <submittedName>
        <fullName evidence="3">Regulator of V-ATPase in vacuolar membrane protein 1</fullName>
    </submittedName>
</protein>
<feature type="domain" description="RAVE complex protein Rav1 C-terminal" evidence="2">
    <location>
        <begin position="545"/>
        <end position="1119"/>
    </location>
</feature>
<dbReference type="InterPro" id="IPR052208">
    <property type="entry name" value="DmX-like/RAVE_component"/>
</dbReference>
<dbReference type="InterPro" id="IPR022033">
    <property type="entry name" value="Rav1p_C"/>
</dbReference>
<dbReference type="SUPFAM" id="SSF50978">
    <property type="entry name" value="WD40 repeat-like"/>
    <property type="match status" value="2"/>
</dbReference>
<gene>
    <name evidence="3" type="ORF">B9G98_04082</name>
</gene>
<dbReference type="GO" id="GO:0007035">
    <property type="term" value="P:vacuolar acidification"/>
    <property type="evidence" value="ECO:0007669"/>
    <property type="project" value="TreeGrafter"/>
</dbReference>
<evidence type="ECO:0000256" key="1">
    <source>
        <dbReference type="SAM" id="MobiDB-lite"/>
    </source>
</evidence>
<dbReference type="STRING" id="45607.A0A2T0FN93"/>
<evidence type="ECO:0000259" key="2">
    <source>
        <dbReference type="Pfam" id="PF12234"/>
    </source>
</evidence>
<dbReference type="PANTHER" id="PTHR13950:SF9">
    <property type="entry name" value="RABCONNECTIN-3A"/>
    <property type="match status" value="1"/>
</dbReference>
<evidence type="ECO:0000313" key="3">
    <source>
        <dbReference type="EMBL" id="PRT56462.1"/>
    </source>
</evidence>
<dbReference type="GO" id="GO:0043291">
    <property type="term" value="C:RAVE complex"/>
    <property type="evidence" value="ECO:0007669"/>
    <property type="project" value="TreeGrafter"/>
</dbReference>
<feature type="region of interest" description="Disordered" evidence="1">
    <location>
        <begin position="1134"/>
        <end position="1174"/>
    </location>
</feature>
<proteinExistence type="predicted"/>
<accession>A0A2T0FN93</accession>
<evidence type="ECO:0000313" key="4">
    <source>
        <dbReference type="Proteomes" id="UP000238350"/>
    </source>
</evidence>
<reference evidence="3 4" key="1">
    <citation type="submission" date="2017-04" db="EMBL/GenBank/DDBJ databases">
        <title>Genome sequencing of [Candida] sorbophila.</title>
        <authorList>
            <person name="Ahn J.O."/>
        </authorList>
    </citation>
    <scope>NUCLEOTIDE SEQUENCE [LARGE SCALE GENOMIC DNA]</scope>
    <source>
        <strain evidence="3 4">DS02</strain>
    </source>
</reference>
<name>A0A2T0FN93_9ASCO</name>
<dbReference type="InterPro" id="IPR036322">
    <property type="entry name" value="WD40_repeat_dom_sf"/>
</dbReference>